<dbReference type="OMA" id="HACYAEE"/>
<dbReference type="AlphaFoldDB" id="A0A0E0PWC0"/>
<protein>
    <submittedName>
        <fullName evidence="2">Uncharacterized protein</fullName>
    </submittedName>
</protein>
<name>A0A0E0PWC0_ORYRU</name>
<proteinExistence type="predicted"/>
<sequence>MEVMKKKKFCSWTIRCICSPPSSFIQLGQNGSRVRRLGILRRKSGLSGLVVVCHHLPPILHIRSRLSLRSLYLWWYSAAFSDLEGASRGHACYAEEVTKLYKKNSKSAPMRRHKGGKKAQEQSGTLQLQSPECVSEVPSMREREVANLGSDGVLVLLIRLGLAN</sequence>
<keyword evidence="3" id="KW-1185">Reference proteome</keyword>
<organism evidence="2 3">
    <name type="scientific">Oryza rufipogon</name>
    <name type="common">Brownbeard rice</name>
    <name type="synonym">Asian wild rice</name>
    <dbReference type="NCBI Taxonomy" id="4529"/>
    <lineage>
        <taxon>Eukaryota</taxon>
        <taxon>Viridiplantae</taxon>
        <taxon>Streptophyta</taxon>
        <taxon>Embryophyta</taxon>
        <taxon>Tracheophyta</taxon>
        <taxon>Spermatophyta</taxon>
        <taxon>Magnoliopsida</taxon>
        <taxon>Liliopsida</taxon>
        <taxon>Poales</taxon>
        <taxon>Poaceae</taxon>
        <taxon>BOP clade</taxon>
        <taxon>Oryzoideae</taxon>
        <taxon>Oryzeae</taxon>
        <taxon>Oryzinae</taxon>
        <taxon>Oryza</taxon>
    </lineage>
</organism>
<evidence type="ECO:0000313" key="2">
    <source>
        <dbReference type="EnsemblPlants" id="ORUFI06G11200.1"/>
    </source>
</evidence>
<accession>A0A0E0PWC0</accession>
<feature type="compositionally biased region" description="Basic residues" evidence="1">
    <location>
        <begin position="104"/>
        <end position="117"/>
    </location>
</feature>
<dbReference type="HOGENOM" id="CLU_1654984_0_0_1"/>
<reference evidence="2" key="2">
    <citation type="submission" date="2015-06" db="UniProtKB">
        <authorList>
            <consortium name="EnsemblPlants"/>
        </authorList>
    </citation>
    <scope>IDENTIFICATION</scope>
</reference>
<dbReference type="Gramene" id="ORUFI06G11200.1">
    <property type="protein sequence ID" value="ORUFI06G11200.1"/>
    <property type="gene ID" value="ORUFI06G11200"/>
</dbReference>
<dbReference type="eggNOG" id="ENOG502R5IY">
    <property type="taxonomic scope" value="Eukaryota"/>
</dbReference>
<reference evidence="3" key="1">
    <citation type="submission" date="2013-06" db="EMBL/GenBank/DDBJ databases">
        <authorList>
            <person name="Zhao Q."/>
        </authorList>
    </citation>
    <scope>NUCLEOTIDE SEQUENCE</scope>
    <source>
        <strain evidence="3">cv. W1943</strain>
    </source>
</reference>
<dbReference type="Proteomes" id="UP000008022">
    <property type="component" value="Unassembled WGS sequence"/>
</dbReference>
<evidence type="ECO:0000256" key="1">
    <source>
        <dbReference type="SAM" id="MobiDB-lite"/>
    </source>
</evidence>
<dbReference type="EnsemblPlants" id="ORUFI06G11200.1">
    <property type="protein sequence ID" value="ORUFI06G11200.1"/>
    <property type="gene ID" value="ORUFI06G11200"/>
</dbReference>
<feature type="region of interest" description="Disordered" evidence="1">
    <location>
        <begin position="104"/>
        <end position="129"/>
    </location>
</feature>
<evidence type="ECO:0000313" key="3">
    <source>
        <dbReference type="Proteomes" id="UP000008022"/>
    </source>
</evidence>